<dbReference type="GO" id="GO:0016567">
    <property type="term" value="P:protein ubiquitination"/>
    <property type="evidence" value="ECO:0007669"/>
    <property type="project" value="InterPro"/>
</dbReference>
<dbReference type="InterPro" id="IPR003613">
    <property type="entry name" value="Ubox_domain"/>
</dbReference>
<dbReference type="InterPro" id="IPR038346">
    <property type="entry name" value="DrrA_PI4P-bd_sf"/>
</dbReference>
<dbReference type="EMBL" id="LSOG01000011">
    <property type="protein sequence ID" value="OEH48579.1"/>
    <property type="molecule type" value="Genomic_DNA"/>
</dbReference>
<dbReference type="InterPro" id="IPR028057">
    <property type="entry name" value="DrrA_P4M"/>
</dbReference>
<dbReference type="Pfam" id="PF14860">
    <property type="entry name" value="DrrA_P4M"/>
    <property type="match status" value="1"/>
</dbReference>
<dbReference type="AlphaFoldDB" id="A0A1E5JVM9"/>
<dbReference type="Gene3D" id="1.20.1280.280">
    <property type="match status" value="1"/>
</dbReference>
<proteinExistence type="predicted"/>
<protein>
    <submittedName>
        <fullName evidence="4">Multifunctional virulence effector protein DrrA</fullName>
    </submittedName>
</protein>
<feature type="domain" description="U-box" evidence="2">
    <location>
        <begin position="204"/>
        <end position="261"/>
    </location>
</feature>
<sequence length="1160" mass="132250">MGAKEIFEAINTGEPLLAIQYLKDNPSLVQVKDEKYGSNVLMAAIFNLANTKDDKKREQFIQLIHHIIDNPQLDLSASNKGGNTALHQIFWYAIKKPYNDPVFRDQLINVGLKLIERIKGSSNFLAIMSQVNNNNETFLDNIDVAPYLIEYDWQQQNMAEVQKAVYPLLQKYAVQDVKNAENNFDFTQNTFLEHLEEILADISTYEVMEDPVLLTNSGHSVSKSTWDELTKKGGKNPFNQAPTAPHEVHPNTALKKVIGIYNYYKAEGEEKVFAELSRYLKKYEGPAKALVYNDLALRGVISLVSQYKNYKEQELLKKQQPEKQQEKAVVKMPEHKSINWMAPSLPDAVTHHPLWAFHQAISQSQSTDKNFDQKKLWALASIKSLIEIDINRQFVIEAGLAYERDVDNGVYIEEPPNSGMYKKKAGATAQFDAFRSATGVNAQHGDSAKADTLRTSEMHVAHGKTEFVSYHPSISYPTGDLPQDKRRASKEQQMDYFYNGLLHIWHRIEALPNPADRQKCIQVFCSHVKIDGIGCANERLVDAIDRMAQTLIQFESKKLPPKNFADLVNEVTEALNNPVGEPNLVFDKIFKQYSGFTIEGENWVIGVDTKERFAQKIIDEGIAWMLLDNDKSESYKSNLLNPPKKEGQQHIVKQPEPPPPVPLVAQKEKKELIDKAKSFLSSPGANIVKVIPFVRDYRKGDEAHNQQQDIDKFRILFKDHQSLDQFMKKYDITGLQLGNGIGKTSNLWFIELPPDKIAPIATQIKNELIEQAKSFKHYLGVVKVVPRVKNYEDGKAAHNDAQPIDKFQIEFKDRESLGQFVKNHNITGLKGEDIGTTKGSKLLFIRVPPDKIAPIAKKIKNELIDQSKFILHCPGVKRVLPRVKNYEDGKAAHNEAQPLDKFQIEFKDRESLDRFVKNHNITGLKDKVDIGTTKGSKLWFIKVPPEKIARISNQIKFTAQSHSILHSPGVLGVAPLVKNSEPFLDKFKIVFKDKKSFEQFINDHNIEPGHNQGKANNNFWFLDLPPNRITPIFQKLEHEILNGRYAHYATDNGQNRKDVDFVVEPTDSLKTKYKTQKGDFLKSTILKDFYEDIEMADSEEEVQRIVDEYKTDGRYDILATAQRSTVQMFKRFLNTSSENAFENIRKLRLDEISASQMALS</sequence>
<evidence type="ECO:0000313" key="5">
    <source>
        <dbReference type="Proteomes" id="UP000095229"/>
    </source>
</evidence>
<accession>A0A1E5JVM9</accession>
<comment type="caution">
    <text evidence="4">The sequence shown here is derived from an EMBL/GenBank/DDBJ whole genome shotgun (WGS) entry which is preliminary data.</text>
</comment>
<dbReference type="STRING" id="45071.Lpar_1114"/>
<evidence type="ECO:0000256" key="1">
    <source>
        <dbReference type="SAM" id="MobiDB-lite"/>
    </source>
</evidence>
<dbReference type="RefSeq" id="WP_069683392.1">
    <property type="nucleotide sequence ID" value="NZ_LSOG01000011.1"/>
</dbReference>
<name>A0A1E5JVM9_9GAMM</name>
<dbReference type="GO" id="GO:0004842">
    <property type="term" value="F:ubiquitin-protein transferase activity"/>
    <property type="evidence" value="ECO:0007669"/>
    <property type="project" value="InterPro"/>
</dbReference>
<dbReference type="GO" id="GO:0031267">
    <property type="term" value="F:small GTPase binding"/>
    <property type="evidence" value="ECO:0007669"/>
    <property type="project" value="InterPro"/>
</dbReference>
<gene>
    <name evidence="4" type="primary">drrA_1</name>
    <name evidence="4" type="ORF">lpari_00414</name>
</gene>
<dbReference type="GO" id="GO:0044161">
    <property type="term" value="C:host cell cytoplasmic vesicle"/>
    <property type="evidence" value="ECO:0007669"/>
    <property type="project" value="InterPro"/>
</dbReference>
<evidence type="ECO:0000259" key="2">
    <source>
        <dbReference type="Pfam" id="PF04564"/>
    </source>
</evidence>
<dbReference type="InterPro" id="IPR013083">
    <property type="entry name" value="Znf_RING/FYVE/PHD"/>
</dbReference>
<evidence type="ECO:0000259" key="3">
    <source>
        <dbReference type="Pfam" id="PF14860"/>
    </source>
</evidence>
<feature type="region of interest" description="Disordered" evidence="1">
    <location>
        <begin position="638"/>
        <end position="661"/>
    </location>
</feature>
<organism evidence="4 5">
    <name type="scientific">Legionella parisiensis</name>
    <dbReference type="NCBI Taxonomy" id="45071"/>
    <lineage>
        <taxon>Bacteria</taxon>
        <taxon>Pseudomonadati</taxon>
        <taxon>Pseudomonadota</taxon>
        <taxon>Gammaproteobacteria</taxon>
        <taxon>Legionellales</taxon>
        <taxon>Legionellaceae</taxon>
        <taxon>Legionella</taxon>
    </lineage>
</organism>
<reference evidence="4 5" key="1">
    <citation type="submission" date="2016-02" db="EMBL/GenBank/DDBJ databases">
        <title>Secondary metabolites in Legionella.</title>
        <authorList>
            <person name="Tobias N.J."/>
            <person name="Bode H.B."/>
        </authorList>
    </citation>
    <scope>NUCLEOTIDE SEQUENCE [LARGE SCALE GENOMIC DNA]</scope>
    <source>
        <strain evidence="4 5">DSM 19216</strain>
    </source>
</reference>
<feature type="domain" description="DrrA phosphatidylinositol 4-phosphate binding" evidence="3">
    <location>
        <begin position="1064"/>
        <end position="1154"/>
    </location>
</feature>
<evidence type="ECO:0000313" key="4">
    <source>
        <dbReference type="EMBL" id="OEH48579.1"/>
    </source>
</evidence>
<dbReference type="Gene3D" id="3.30.40.10">
    <property type="entry name" value="Zinc/RING finger domain, C3HC4 (zinc finger)"/>
    <property type="match status" value="1"/>
</dbReference>
<dbReference type="SUPFAM" id="SSF57850">
    <property type="entry name" value="RING/U-box"/>
    <property type="match status" value="1"/>
</dbReference>
<dbReference type="PATRIC" id="fig|45071.7.peg.449"/>
<dbReference type="Proteomes" id="UP000095229">
    <property type="component" value="Unassembled WGS sequence"/>
</dbReference>
<dbReference type="Pfam" id="PF04564">
    <property type="entry name" value="U-box"/>
    <property type="match status" value="1"/>
</dbReference>
<keyword evidence="5" id="KW-1185">Reference proteome</keyword>